<evidence type="ECO:0000256" key="5">
    <source>
        <dbReference type="ARBA" id="ARBA00021825"/>
    </source>
</evidence>
<dbReference type="InterPro" id="IPR003501">
    <property type="entry name" value="PTS_EIIB_2/3"/>
</dbReference>
<sequence length="466" mass="49237">MENQTGFRVKVQRFGSYLSGMIMPNIGAFIAWGIITALFIPTGWLPNESFAKLVGPMITYLLPLLIGYTGGKMIYDVRGGVVGATATMGVIVGSDIPMFLGAMIMGPLGGYAIKQFDKLVHGKIKQGFEMLVNNFSAGIIGGLLTLVAFKGIGPVVLGLNKTLAAGVEAIVNAKLLPLANIFIEPAKVLFLNNAINHGILSPLGIEQAAKTGKSILFLLETNPGPGLGILLAYWLFGKGMAKQSAPGAVIIHFLGGIHEIYFPYILMRPVLILAAIAGGVSGVFTFTVFNAGLVAVPSPGSIFALLAMTPRGHYLGVLAGVIVAATVSFLVASFFLKTSKQGEGDLEQATEQMQQLKGKKSSVASALSTAAPKQVKKIVFACDAGMGSSAMGASIMRNKVQKAGLDIEVTNTAINQLPADADVVITHQNLTDRAKEKLPNAYHVSVENFLNSPKYDELIEMLKKGE</sequence>
<dbReference type="GO" id="GO:0005886">
    <property type="term" value="C:plasma membrane"/>
    <property type="evidence" value="ECO:0007669"/>
    <property type="project" value="UniProtKB-SubCell"/>
</dbReference>
<comment type="caution">
    <text evidence="20">The sequence shown here is derived from an EMBL/GenBank/DDBJ whole genome shotgun (WGS) entry which is preliminary data.</text>
</comment>
<dbReference type="RefSeq" id="WP_043965351.1">
    <property type="nucleotide sequence ID" value="NZ_JXTH01000014.1"/>
</dbReference>
<name>A0A0D0S1S5_9BACL</name>
<evidence type="ECO:0000256" key="8">
    <source>
        <dbReference type="ARBA" id="ARBA00022553"/>
    </source>
</evidence>
<comment type="catalytic activity">
    <reaction evidence="1">
        <text>D-mannitol(out) + N(pros)-phospho-L-histidyl-[protein] = D-mannitol 1-phosphate(in) + L-histidyl-[protein]</text>
        <dbReference type="Rhea" id="RHEA:33363"/>
        <dbReference type="Rhea" id="RHEA-COMP:9745"/>
        <dbReference type="Rhea" id="RHEA-COMP:9746"/>
        <dbReference type="ChEBI" id="CHEBI:16899"/>
        <dbReference type="ChEBI" id="CHEBI:29979"/>
        <dbReference type="ChEBI" id="CHEBI:61381"/>
        <dbReference type="ChEBI" id="CHEBI:64837"/>
        <dbReference type="EC" id="2.7.1.197"/>
    </reaction>
</comment>
<dbReference type="InterPro" id="IPR029503">
    <property type="entry name" value="PTS_EIIB_mannitol"/>
</dbReference>
<dbReference type="NCBIfam" id="TIGR00851">
    <property type="entry name" value="mtlA"/>
    <property type="match status" value="1"/>
</dbReference>
<keyword evidence="9" id="KW-0762">Sugar transport</keyword>
<dbReference type="PROSITE" id="PS51099">
    <property type="entry name" value="PTS_EIIB_TYPE_2"/>
    <property type="match status" value="1"/>
</dbReference>
<keyword evidence="21" id="KW-1185">Reference proteome</keyword>
<proteinExistence type="predicted"/>
<dbReference type="Pfam" id="PF02302">
    <property type="entry name" value="PTS_IIB"/>
    <property type="match status" value="1"/>
</dbReference>
<feature type="transmembrane region" description="Helical" evidence="17">
    <location>
        <begin position="21"/>
        <end position="44"/>
    </location>
</feature>
<feature type="transmembrane region" description="Helical" evidence="17">
    <location>
        <begin position="81"/>
        <end position="110"/>
    </location>
</feature>
<evidence type="ECO:0000256" key="15">
    <source>
        <dbReference type="ARBA" id="ARBA00033349"/>
    </source>
</evidence>
<dbReference type="GO" id="GO:0090563">
    <property type="term" value="F:protein-phosphocysteine-sugar phosphotransferase activity"/>
    <property type="evidence" value="ECO:0007669"/>
    <property type="project" value="TreeGrafter"/>
</dbReference>
<dbReference type="PATRIC" id="fig|404937.3.peg.1083"/>
<evidence type="ECO:0000256" key="10">
    <source>
        <dbReference type="ARBA" id="ARBA00022679"/>
    </source>
</evidence>
<keyword evidence="14 17" id="KW-0472">Membrane</keyword>
<dbReference type="InterPro" id="IPR004718">
    <property type="entry name" value="PTS_IIC_mtl"/>
</dbReference>
<dbReference type="Gene3D" id="3.40.50.2300">
    <property type="match status" value="1"/>
</dbReference>
<feature type="transmembrane region" description="Helical" evidence="17">
    <location>
        <begin position="314"/>
        <end position="336"/>
    </location>
</feature>
<dbReference type="PANTHER" id="PTHR30181">
    <property type="entry name" value="MANNITOL PERMEASE IIC COMPONENT"/>
    <property type="match status" value="1"/>
</dbReference>
<keyword evidence="11" id="KW-0598">Phosphotransferase system</keyword>
<dbReference type="InterPro" id="IPR013011">
    <property type="entry name" value="PTS_EIIB_2"/>
</dbReference>
<comment type="function">
    <text evidence="2">The phosphoenolpyruvate-dependent sugar phosphotransferase system (sugar PTS), a major carbohydrate active transport system, catalyzes the phosphorylation of incoming sugar substrates concomitantly with their translocation across the cell membrane. The enzyme II CmtAB PTS system is involved in D-mannitol transport.</text>
</comment>
<dbReference type="InterPro" id="IPR013014">
    <property type="entry name" value="PTS_EIIC_2"/>
</dbReference>
<gene>
    <name evidence="20" type="ORF">LH47_01051</name>
</gene>
<dbReference type="FunFam" id="3.40.50.2300:FF:000047">
    <property type="entry name" value="PTS system mannitol-specific transporter subunit IICBA"/>
    <property type="match status" value="1"/>
</dbReference>
<dbReference type="InterPro" id="IPR036095">
    <property type="entry name" value="PTS_EIIB-like_sf"/>
</dbReference>
<evidence type="ECO:0000256" key="2">
    <source>
        <dbReference type="ARBA" id="ARBA00002434"/>
    </source>
</evidence>
<keyword evidence="10" id="KW-0808">Transferase</keyword>
<dbReference type="Proteomes" id="UP000032102">
    <property type="component" value="Unassembled WGS sequence"/>
</dbReference>
<feature type="transmembrane region" description="Helical" evidence="17">
    <location>
        <begin position="130"/>
        <end position="149"/>
    </location>
</feature>
<evidence type="ECO:0000256" key="3">
    <source>
        <dbReference type="ARBA" id="ARBA00004651"/>
    </source>
</evidence>
<comment type="subcellular location">
    <subcellularLocation>
        <location evidence="3">Cell membrane</location>
        <topology evidence="3">Multi-pass membrane protein</topology>
    </subcellularLocation>
</comment>
<evidence type="ECO:0000256" key="4">
    <source>
        <dbReference type="ARBA" id="ARBA00011909"/>
    </source>
</evidence>
<evidence type="ECO:0000256" key="7">
    <source>
        <dbReference type="ARBA" id="ARBA00022475"/>
    </source>
</evidence>
<dbReference type="EC" id="2.7.1.197" evidence="4"/>
<dbReference type="GO" id="GO:0022872">
    <property type="term" value="F:protein-N(PI)-phosphohistidine-mannitol phosphotransferase system transmembrane transporter activity"/>
    <property type="evidence" value="ECO:0007669"/>
    <property type="project" value="InterPro"/>
</dbReference>
<evidence type="ECO:0000256" key="14">
    <source>
        <dbReference type="ARBA" id="ARBA00023136"/>
    </source>
</evidence>
<dbReference type="CDD" id="cd05567">
    <property type="entry name" value="PTS_IIB_mannitol"/>
    <property type="match status" value="1"/>
</dbReference>
<keyword evidence="12 17" id="KW-0812">Transmembrane</keyword>
<evidence type="ECO:0000256" key="12">
    <source>
        <dbReference type="ARBA" id="ARBA00022692"/>
    </source>
</evidence>
<protein>
    <recommendedName>
        <fullName evidence="5">PTS system mannitol-specific EIICB component</fullName>
        <ecNumber evidence="4">2.7.1.197</ecNumber>
    </recommendedName>
    <alternativeName>
        <fullName evidence="15">EIICB-Mtl</fullName>
    </alternativeName>
</protein>
<dbReference type="PROSITE" id="PS51104">
    <property type="entry name" value="PTS_EIIC_TYPE_2"/>
    <property type="match status" value="1"/>
</dbReference>
<keyword evidence="16" id="KW-0175">Coiled coil</keyword>
<evidence type="ECO:0000256" key="9">
    <source>
        <dbReference type="ARBA" id="ARBA00022597"/>
    </source>
</evidence>
<evidence type="ECO:0000256" key="6">
    <source>
        <dbReference type="ARBA" id="ARBA00022448"/>
    </source>
</evidence>
<dbReference type="AlphaFoldDB" id="A0A0D0S1S5"/>
<keyword evidence="7" id="KW-1003">Cell membrane</keyword>
<feature type="transmembrane region" description="Helical" evidence="17">
    <location>
        <begin position="215"/>
        <end position="236"/>
    </location>
</feature>
<keyword evidence="13 17" id="KW-1133">Transmembrane helix</keyword>
<feature type="transmembrane region" description="Helical" evidence="17">
    <location>
        <begin position="248"/>
        <end position="266"/>
    </location>
</feature>
<evidence type="ECO:0000256" key="11">
    <source>
        <dbReference type="ARBA" id="ARBA00022683"/>
    </source>
</evidence>
<evidence type="ECO:0000256" key="13">
    <source>
        <dbReference type="ARBA" id="ARBA00022989"/>
    </source>
</evidence>
<evidence type="ECO:0000256" key="16">
    <source>
        <dbReference type="SAM" id="Coils"/>
    </source>
</evidence>
<dbReference type="GO" id="GO:0009401">
    <property type="term" value="P:phosphoenolpyruvate-dependent sugar phosphotransferase system"/>
    <property type="evidence" value="ECO:0007669"/>
    <property type="project" value="UniProtKB-KW"/>
</dbReference>
<feature type="coiled-coil region" evidence="16">
    <location>
        <begin position="339"/>
        <end position="366"/>
    </location>
</feature>
<evidence type="ECO:0000259" key="18">
    <source>
        <dbReference type="PROSITE" id="PS51099"/>
    </source>
</evidence>
<evidence type="ECO:0000256" key="17">
    <source>
        <dbReference type="SAM" id="Phobius"/>
    </source>
</evidence>
<organism evidence="20 21">
    <name type="scientific">Anoxybacillus thermarum</name>
    <dbReference type="NCBI Taxonomy" id="404937"/>
    <lineage>
        <taxon>Bacteria</taxon>
        <taxon>Bacillati</taxon>
        <taxon>Bacillota</taxon>
        <taxon>Bacilli</taxon>
        <taxon>Bacillales</taxon>
        <taxon>Anoxybacillaceae</taxon>
        <taxon>Anoxybacillus</taxon>
    </lineage>
</organism>
<accession>A0A0D0S1S5</accession>
<dbReference type="InterPro" id="IPR050893">
    <property type="entry name" value="Sugar_PTS"/>
</dbReference>
<keyword evidence="6" id="KW-0813">Transport</keyword>
<keyword evidence="8" id="KW-0597">Phosphoprotein</keyword>
<dbReference type="InterPro" id="IPR003352">
    <property type="entry name" value="PTS_EIIC"/>
</dbReference>
<reference evidence="20 21" key="1">
    <citation type="submission" date="2015-01" db="EMBL/GenBank/DDBJ databases">
        <title>Draft genome of Anoxybacillus thermarum strain AF/04.</title>
        <authorList>
            <person name="Poli A."/>
            <person name="Nicolaus B."/>
            <person name="Chan K.-G."/>
            <person name="Kahar U.M."/>
            <person name="Yaakob A.S."/>
            <person name="Chan C.S."/>
            <person name="Goh K.M."/>
        </authorList>
    </citation>
    <scope>NUCLEOTIDE SEQUENCE [LARGE SCALE GENOMIC DNA]</scope>
    <source>
        <strain evidence="20 21">AF/04</strain>
    </source>
</reference>
<feature type="domain" description="PTS EIIB type-2" evidence="18">
    <location>
        <begin position="376"/>
        <end position="466"/>
    </location>
</feature>
<evidence type="ECO:0000256" key="1">
    <source>
        <dbReference type="ARBA" id="ARBA00001655"/>
    </source>
</evidence>
<dbReference type="EMBL" id="JXTH01000014">
    <property type="protein sequence ID" value="KIQ94871.1"/>
    <property type="molecule type" value="Genomic_DNA"/>
</dbReference>
<dbReference type="PANTHER" id="PTHR30181:SF2">
    <property type="entry name" value="PTS SYSTEM MANNITOL-SPECIFIC EIICBA COMPONENT"/>
    <property type="match status" value="1"/>
</dbReference>
<evidence type="ECO:0000313" key="20">
    <source>
        <dbReference type="EMBL" id="KIQ94871.1"/>
    </source>
</evidence>
<dbReference type="NCBIfam" id="NF011663">
    <property type="entry name" value="PRK15083.1"/>
    <property type="match status" value="1"/>
</dbReference>
<feature type="domain" description="PTS EIIC type-2" evidence="19">
    <location>
        <begin position="14"/>
        <end position="337"/>
    </location>
</feature>
<feature type="transmembrane region" description="Helical" evidence="17">
    <location>
        <begin position="50"/>
        <end position="69"/>
    </location>
</feature>
<evidence type="ECO:0000259" key="19">
    <source>
        <dbReference type="PROSITE" id="PS51104"/>
    </source>
</evidence>
<evidence type="ECO:0000313" key="21">
    <source>
        <dbReference type="Proteomes" id="UP000032102"/>
    </source>
</evidence>
<dbReference type="SUPFAM" id="SSF52794">
    <property type="entry name" value="PTS system IIB component-like"/>
    <property type="match status" value="1"/>
</dbReference>
<dbReference type="Pfam" id="PF02378">
    <property type="entry name" value="PTS_EIIC"/>
    <property type="match status" value="1"/>
</dbReference>
<feature type="transmembrane region" description="Helical" evidence="17">
    <location>
        <begin position="271"/>
        <end position="294"/>
    </location>
</feature>